<accession>A0ABM1SBL1</accession>
<evidence type="ECO:0000313" key="3">
    <source>
        <dbReference type="RefSeq" id="XP_022241016.1"/>
    </source>
</evidence>
<keyword evidence="2" id="KW-1185">Reference proteome</keyword>
<feature type="compositionally biased region" description="Basic and acidic residues" evidence="1">
    <location>
        <begin position="88"/>
        <end position="116"/>
    </location>
</feature>
<dbReference type="GeneID" id="111085658"/>
<organism evidence="2 3">
    <name type="scientific">Limulus polyphemus</name>
    <name type="common">Atlantic horseshoe crab</name>
    <dbReference type="NCBI Taxonomy" id="6850"/>
    <lineage>
        <taxon>Eukaryota</taxon>
        <taxon>Metazoa</taxon>
        <taxon>Ecdysozoa</taxon>
        <taxon>Arthropoda</taxon>
        <taxon>Chelicerata</taxon>
        <taxon>Merostomata</taxon>
        <taxon>Xiphosura</taxon>
        <taxon>Limulidae</taxon>
        <taxon>Limulus</taxon>
    </lineage>
</organism>
<reference evidence="3" key="1">
    <citation type="submission" date="2025-08" db="UniProtKB">
        <authorList>
            <consortium name="RefSeq"/>
        </authorList>
    </citation>
    <scope>IDENTIFICATION</scope>
    <source>
        <tissue evidence="3">Muscle</tissue>
    </source>
</reference>
<feature type="region of interest" description="Disordered" evidence="1">
    <location>
        <begin position="1"/>
        <end position="50"/>
    </location>
</feature>
<proteinExistence type="predicted"/>
<evidence type="ECO:0000256" key="1">
    <source>
        <dbReference type="SAM" id="MobiDB-lite"/>
    </source>
</evidence>
<sequence>MTNRYTTRKSIKTREGISKMSSNTQPDNKDDLEKKMEEESNEGDESNESPIAQFCNFLFNTTRNALGVVFGSDDELGLKKSHLGTYERSGRWKGIQEKYGESKDSSGSRHLQEKHNPQKPQESQEDQNAILCETKIKRKKT</sequence>
<evidence type="ECO:0000313" key="2">
    <source>
        <dbReference type="Proteomes" id="UP000694941"/>
    </source>
</evidence>
<name>A0ABM1SBL1_LIMPO</name>
<feature type="compositionally biased region" description="Basic residues" evidence="1">
    <location>
        <begin position="1"/>
        <end position="11"/>
    </location>
</feature>
<gene>
    <name evidence="3" type="primary">LOC111085658</name>
</gene>
<protein>
    <submittedName>
        <fullName evidence="3">Uncharacterized protein LOC111085658</fullName>
    </submittedName>
</protein>
<dbReference type="RefSeq" id="XP_022241016.1">
    <property type="nucleotide sequence ID" value="XM_022385308.1"/>
</dbReference>
<feature type="compositionally biased region" description="Basic and acidic residues" evidence="1">
    <location>
        <begin position="27"/>
        <end position="38"/>
    </location>
</feature>
<feature type="region of interest" description="Disordered" evidence="1">
    <location>
        <begin position="77"/>
        <end position="141"/>
    </location>
</feature>
<dbReference type="Proteomes" id="UP000694941">
    <property type="component" value="Unplaced"/>
</dbReference>